<dbReference type="InterPro" id="IPR035642">
    <property type="entry name" value="MraZ_N"/>
</dbReference>
<comment type="similarity">
    <text evidence="7">Belongs to the MraZ family.</text>
</comment>
<dbReference type="GO" id="GO:0016740">
    <property type="term" value="F:transferase activity"/>
    <property type="evidence" value="ECO:0007669"/>
    <property type="project" value="UniProtKB-KW"/>
</dbReference>
<dbReference type="InterPro" id="IPR003444">
    <property type="entry name" value="MraZ"/>
</dbReference>
<evidence type="ECO:0000256" key="3">
    <source>
        <dbReference type="ARBA" id="ARBA00022737"/>
    </source>
</evidence>
<keyword evidence="10" id="KW-1185">Reference proteome</keyword>
<proteinExistence type="inferred from homology"/>
<reference evidence="9 10" key="1">
    <citation type="submission" date="2017-02" db="EMBL/GenBank/DDBJ databases">
        <title>Ketogulonicigenium robustum SPU B003 Genome sequencing and assembly.</title>
        <authorList>
            <person name="Li Y."/>
            <person name="Liu L."/>
            <person name="Wang C."/>
            <person name="Zhang M."/>
            <person name="Zhang T."/>
            <person name="Zhang Y."/>
        </authorList>
    </citation>
    <scope>NUCLEOTIDE SEQUENCE [LARGE SCALE GENOMIC DNA]</scope>
    <source>
        <strain evidence="9 10">SPU_B003</strain>
    </source>
</reference>
<dbReference type="InterPro" id="IPR020603">
    <property type="entry name" value="MraZ_dom"/>
</dbReference>
<keyword evidence="4 7" id="KW-0805">Transcription regulation</keyword>
<dbReference type="SUPFAM" id="SSF89447">
    <property type="entry name" value="AbrB/MazE/MraZ-like"/>
    <property type="match status" value="1"/>
</dbReference>
<gene>
    <name evidence="7 9" type="primary">mraZ</name>
    <name evidence="9" type="ORF">BVG79_01584</name>
</gene>
<dbReference type="GO" id="GO:0005737">
    <property type="term" value="C:cytoplasm"/>
    <property type="evidence" value="ECO:0007669"/>
    <property type="project" value="UniProtKB-UniRule"/>
</dbReference>
<dbReference type="InterPro" id="IPR035644">
    <property type="entry name" value="MraZ_C"/>
</dbReference>
<dbReference type="Proteomes" id="UP000242447">
    <property type="component" value="Chromosome"/>
</dbReference>
<dbReference type="PANTHER" id="PTHR34701:SF1">
    <property type="entry name" value="TRANSCRIPTIONAL REGULATOR MRAZ"/>
    <property type="match status" value="1"/>
</dbReference>
<evidence type="ECO:0000256" key="5">
    <source>
        <dbReference type="ARBA" id="ARBA00023125"/>
    </source>
</evidence>
<organism evidence="9 10">
    <name type="scientific">Ketogulonicigenium robustum</name>
    <dbReference type="NCBI Taxonomy" id="92947"/>
    <lineage>
        <taxon>Bacteria</taxon>
        <taxon>Pseudomonadati</taxon>
        <taxon>Pseudomonadota</taxon>
        <taxon>Alphaproteobacteria</taxon>
        <taxon>Rhodobacterales</taxon>
        <taxon>Roseobacteraceae</taxon>
        <taxon>Ketogulonicigenium</taxon>
    </lineage>
</organism>
<sequence>MVSFTGEYVQKIDGKGRMSIPADFRRVLEGHDPDWAPGANPGLYLLYGEHLKNCLHVYTVAAFRQIAQGIQAMPQGAPQRRIASRLILGQSVRLDVDKDGRVVMPADQRAKLGIAEGEVRFTGAGDHFEIWENQTFANTIAAEVEAFLAAQGEDFDPLSLLQG</sequence>
<keyword evidence="6 7" id="KW-0804">Transcription</keyword>
<dbReference type="CDD" id="cd16321">
    <property type="entry name" value="MraZ_C"/>
    <property type="match status" value="1"/>
</dbReference>
<dbReference type="KEGG" id="kro:BVG79_01584"/>
<evidence type="ECO:0000313" key="10">
    <source>
        <dbReference type="Proteomes" id="UP000242447"/>
    </source>
</evidence>
<dbReference type="EMBL" id="CP019937">
    <property type="protein sequence ID" value="ARO14928.1"/>
    <property type="molecule type" value="Genomic_DNA"/>
</dbReference>
<evidence type="ECO:0000256" key="7">
    <source>
        <dbReference type="HAMAP-Rule" id="MF_01008"/>
    </source>
</evidence>
<dbReference type="CDD" id="cd16320">
    <property type="entry name" value="MraZ_N"/>
    <property type="match status" value="1"/>
</dbReference>
<keyword evidence="3" id="KW-0677">Repeat</keyword>
<dbReference type="AlphaFoldDB" id="A0A1W6P096"/>
<evidence type="ECO:0000259" key="8">
    <source>
        <dbReference type="PROSITE" id="PS51740"/>
    </source>
</evidence>
<dbReference type="PROSITE" id="PS51740">
    <property type="entry name" value="SPOVT_ABRB"/>
    <property type="match status" value="2"/>
</dbReference>
<dbReference type="InterPro" id="IPR037914">
    <property type="entry name" value="SpoVT-AbrB_sf"/>
</dbReference>
<dbReference type="GO" id="GO:0009295">
    <property type="term" value="C:nucleoid"/>
    <property type="evidence" value="ECO:0007669"/>
    <property type="project" value="UniProtKB-SubCell"/>
</dbReference>
<feature type="domain" description="SpoVT-AbrB" evidence="8">
    <location>
        <begin position="7"/>
        <end position="62"/>
    </location>
</feature>
<dbReference type="HAMAP" id="MF_01008">
    <property type="entry name" value="MraZ"/>
    <property type="match status" value="1"/>
</dbReference>
<comment type="subunit">
    <text evidence="7">Forms oligomers.</text>
</comment>
<accession>A0A1W6P096</accession>
<dbReference type="Pfam" id="PF02381">
    <property type="entry name" value="MraZ"/>
    <property type="match status" value="2"/>
</dbReference>
<keyword evidence="2 7" id="KW-0963">Cytoplasm</keyword>
<dbReference type="GO" id="GO:0000976">
    <property type="term" value="F:transcription cis-regulatory region binding"/>
    <property type="evidence" value="ECO:0007669"/>
    <property type="project" value="TreeGrafter"/>
</dbReference>
<feature type="domain" description="SpoVT-AbrB" evidence="8">
    <location>
        <begin position="91"/>
        <end position="135"/>
    </location>
</feature>
<evidence type="ECO:0000256" key="2">
    <source>
        <dbReference type="ARBA" id="ARBA00022490"/>
    </source>
</evidence>
<dbReference type="Gene3D" id="3.40.1550.20">
    <property type="entry name" value="Transcriptional regulator MraZ domain"/>
    <property type="match status" value="1"/>
</dbReference>
<dbReference type="InterPro" id="IPR007159">
    <property type="entry name" value="SpoVT-AbrB_dom"/>
</dbReference>
<evidence type="ECO:0000313" key="9">
    <source>
        <dbReference type="EMBL" id="ARO14928.1"/>
    </source>
</evidence>
<evidence type="ECO:0000256" key="6">
    <source>
        <dbReference type="ARBA" id="ARBA00023163"/>
    </source>
</evidence>
<dbReference type="InterPro" id="IPR038619">
    <property type="entry name" value="MraZ_sf"/>
</dbReference>
<dbReference type="STRING" id="92947.BVG79_01584"/>
<evidence type="ECO:0000256" key="1">
    <source>
        <dbReference type="ARBA" id="ARBA00013860"/>
    </source>
</evidence>
<dbReference type="GO" id="GO:0003700">
    <property type="term" value="F:DNA-binding transcription factor activity"/>
    <property type="evidence" value="ECO:0007669"/>
    <property type="project" value="UniProtKB-UniRule"/>
</dbReference>
<name>A0A1W6P096_9RHOB</name>
<dbReference type="GO" id="GO:2000143">
    <property type="term" value="P:negative regulation of DNA-templated transcription initiation"/>
    <property type="evidence" value="ECO:0007669"/>
    <property type="project" value="TreeGrafter"/>
</dbReference>
<evidence type="ECO:0000256" key="4">
    <source>
        <dbReference type="ARBA" id="ARBA00023015"/>
    </source>
</evidence>
<dbReference type="PANTHER" id="PTHR34701">
    <property type="entry name" value="TRANSCRIPTIONAL REGULATOR MRAZ"/>
    <property type="match status" value="1"/>
</dbReference>
<comment type="subcellular location">
    <subcellularLocation>
        <location evidence="7">Cytoplasm</location>
        <location evidence="7">Nucleoid</location>
    </subcellularLocation>
</comment>
<dbReference type="RefSeq" id="WP_085786394.1">
    <property type="nucleotide sequence ID" value="NZ_CP019937.1"/>
</dbReference>
<protein>
    <recommendedName>
        <fullName evidence="1 7">Transcriptional regulator MraZ</fullName>
    </recommendedName>
</protein>
<keyword evidence="9" id="KW-0808">Transferase</keyword>
<keyword evidence="5 7" id="KW-0238">DNA-binding</keyword>
<dbReference type="OrthoDB" id="9807753at2"/>